<dbReference type="GO" id="GO:0000045">
    <property type="term" value="P:autophagosome assembly"/>
    <property type="evidence" value="ECO:0007669"/>
    <property type="project" value="TreeGrafter"/>
</dbReference>
<evidence type="ECO:0000313" key="9">
    <source>
        <dbReference type="Proteomes" id="UP000008983"/>
    </source>
</evidence>
<dbReference type="GO" id="GO:0000407">
    <property type="term" value="C:phagophore assembly site"/>
    <property type="evidence" value="ECO:0007669"/>
    <property type="project" value="TreeGrafter"/>
</dbReference>
<evidence type="ECO:0000256" key="2">
    <source>
        <dbReference type="ARBA" id="ARBA00022741"/>
    </source>
</evidence>
<dbReference type="OMA" id="FRTHIMI"/>
<dbReference type="GeneID" id="14911063"/>
<dbReference type="EMBL" id="GL983042">
    <property type="protein sequence ID" value="EGR34884.1"/>
    <property type="molecule type" value="Genomic_DNA"/>
</dbReference>
<dbReference type="InterPro" id="IPR017441">
    <property type="entry name" value="Protein_kinase_ATP_BS"/>
</dbReference>
<keyword evidence="2 5" id="KW-0547">Nucleotide-binding</keyword>
<sequence length="725" mass="85539">METPTILRSENKKIEYIGRFKVLQVLGSGSFGTVYKVVTYKGLEFALKQIHNKKLKKLMLAEINALKSVQSKYIVGYHEYFYDKQNIPCIVMELCEGGTLNDYMKKFPYNCIPEKQAMMIFVKILIGMKAIQRAKLIHRDIKLQNIMMDKYNQPKIGDFGLATHTDKKQEQNAGTPIYMAPEILMGATYDQQVDIWSLGVLLFIMLFNDFPFAENNDYSQLQKINKLCEPCFSFNSLKKTKYQNIQKQLEDIFEQIFVINPEKRIRLEQLIEMEFVKKYDVNNELCEKEEQQKQDTQQKQKIFKTLESYQLESPSNKLMFQRVSNSQISNENNNKKKQKDNNIYEIHLLPYNQFLNRANLLIDLYQILQNKEEFISWLNFNEYQLQIVQYYIASAIFFSFQALNKILDERENINGFENWSSFVFSKSYLSLFGQVQIGQEIWFEKVDFHYQEYSKITSQTEFKIMNDININIDKNCNEIPGITDVKQGVVPPQQIIVPQEFSLCEPKLTKGLKIYLRAVLLTVYSKLQASSNQKQSSVSSMSSFNNIRENNQISISNIQQQQNKTIKNELNMSRNNFNRKNSPTKNINNNNNLSNSVFINNLQQLQQQSSKQNTNNLYQKSKEKNNYNEQLNQIENQINLKKQRYSFKFLLCSVVSHIISLKTSCVELDEFKKYLQTNKYNEEEKIFNIFLKWLDEIQQDSIKNQIQIIFNKYLPKIDQNNMEFF</sequence>
<dbReference type="InterPro" id="IPR045269">
    <property type="entry name" value="Atg1-like"/>
</dbReference>
<proteinExistence type="predicted"/>
<feature type="domain" description="Protein kinase" evidence="7">
    <location>
        <begin position="20"/>
        <end position="276"/>
    </location>
</feature>
<evidence type="ECO:0000256" key="4">
    <source>
        <dbReference type="ARBA" id="ARBA00022840"/>
    </source>
</evidence>
<keyword evidence="6" id="KW-0175">Coiled coil</keyword>
<reference evidence="8 9" key="1">
    <citation type="submission" date="2011-07" db="EMBL/GenBank/DDBJ databases">
        <authorList>
            <person name="Coyne R."/>
            <person name="Brami D."/>
            <person name="Johnson J."/>
            <person name="Hostetler J."/>
            <person name="Hannick L."/>
            <person name="Clark T."/>
            <person name="Cassidy-Hanley D."/>
            <person name="Inman J."/>
        </authorList>
    </citation>
    <scope>NUCLEOTIDE SEQUENCE [LARGE SCALE GENOMIC DNA]</scope>
    <source>
        <strain evidence="8 9">G5</strain>
    </source>
</reference>
<dbReference type="PANTHER" id="PTHR24348">
    <property type="entry name" value="SERINE/THREONINE-PROTEIN KINASE UNC-51-RELATED"/>
    <property type="match status" value="1"/>
</dbReference>
<dbReference type="GO" id="GO:0010506">
    <property type="term" value="P:regulation of autophagy"/>
    <property type="evidence" value="ECO:0007669"/>
    <property type="project" value="InterPro"/>
</dbReference>
<dbReference type="RefSeq" id="XP_004040188.1">
    <property type="nucleotide sequence ID" value="XM_004040140.1"/>
</dbReference>
<dbReference type="PROSITE" id="PS00107">
    <property type="entry name" value="PROTEIN_KINASE_ATP"/>
    <property type="match status" value="1"/>
</dbReference>
<dbReference type="InterPro" id="IPR008271">
    <property type="entry name" value="Ser/Thr_kinase_AS"/>
</dbReference>
<evidence type="ECO:0000256" key="3">
    <source>
        <dbReference type="ARBA" id="ARBA00022777"/>
    </source>
</evidence>
<keyword evidence="4 5" id="KW-0067">ATP-binding</keyword>
<dbReference type="InParanoid" id="G0QIQ4"/>
<dbReference type="GO" id="GO:0005524">
    <property type="term" value="F:ATP binding"/>
    <property type="evidence" value="ECO:0007669"/>
    <property type="project" value="UniProtKB-UniRule"/>
</dbReference>
<keyword evidence="1" id="KW-0808">Transferase</keyword>
<evidence type="ECO:0000256" key="1">
    <source>
        <dbReference type="ARBA" id="ARBA00022679"/>
    </source>
</evidence>
<dbReference type="GO" id="GO:0005829">
    <property type="term" value="C:cytosol"/>
    <property type="evidence" value="ECO:0007669"/>
    <property type="project" value="TreeGrafter"/>
</dbReference>
<accession>G0QIQ4</accession>
<evidence type="ECO:0000313" key="8">
    <source>
        <dbReference type="EMBL" id="EGR34884.1"/>
    </source>
</evidence>
<dbReference type="GO" id="GO:0016020">
    <property type="term" value="C:membrane"/>
    <property type="evidence" value="ECO:0007669"/>
    <property type="project" value="TreeGrafter"/>
</dbReference>
<dbReference type="GO" id="GO:0004674">
    <property type="term" value="F:protein serine/threonine kinase activity"/>
    <property type="evidence" value="ECO:0007669"/>
    <property type="project" value="InterPro"/>
</dbReference>
<dbReference type="SMART" id="SM00220">
    <property type="entry name" value="S_TKc"/>
    <property type="match status" value="1"/>
</dbReference>
<dbReference type="Proteomes" id="UP000008983">
    <property type="component" value="Unassembled WGS sequence"/>
</dbReference>
<dbReference type="eggNOG" id="KOG0574">
    <property type="taxonomic scope" value="Eukaryota"/>
</dbReference>
<feature type="binding site" evidence="5">
    <location>
        <position position="48"/>
    </location>
    <ligand>
        <name>ATP</name>
        <dbReference type="ChEBI" id="CHEBI:30616"/>
    </ligand>
</feature>
<keyword evidence="3" id="KW-0418">Kinase</keyword>
<dbReference type="AlphaFoldDB" id="G0QIQ4"/>
<name>G0QIQ4_ICHMU</name>
<dbReference type="SUPFAM" id="SSF56112">
    <property type="entry name" value="Protein kinase-like (PK-like)"/>
    <property type="match status" value="1"/>
</dbReference>
<dbReference type="OrthoDB" id="10580872at2759"/>
<dbReference type="PROSITE" id="PS50011">
    <property type="entry name" value="PROTEIN_KINASE_DOM"/>
    <property type="match status" value="1"/>
</dbReference>
<protein>
    <recommendedName>
        <fullName evidence="7">Protein kinase domain-containing protein</fullName>
    </recommendedName>
</protein>
<dbReference type="PROSITE" id="PS00108">
    <property type="entry name" value="PROTEIN_KINASE_ST"/>
    <property type="match status" value="1"/>
</dbReference>
<evidence type="ECO:0000259" key="7">
    <source>
        <dbReference type="PROSITE" id="PS50011"/>
    </source>
</evidence>
<dbReference type="STRING" id="857967.G0QIQ4"/>
<organism evidence="8 9">
    <name type="scientific">Ichthyophthirius multifiliis</name>
    <name type="common">White spot disease agent</name>
    <name type="synonym">Ich</name>
    <dbReference type="NCBI Taxonomy" id="5932"/>
    <lineage>
        <taxon>Eukaryota</taxon>
        <taxon>Sar</taxon>
        <taxon>Alveolata</taxon>
        <taxon>Ciliophora</taxon>
        <taxon>Intramacronucleata</taxon>
        <taxon>Oligohymenophorea</taxon>
        <taxon>Hymenostomatida</taxon>
        <taxon>Ophryoglenina</taxon>
        <taxon>Ichthyophthirius</taxon>
    </lineage>
</organism>
<evidence type="ECO:0000256" key="5">
    <source>
        <dbReference type="PROSITE-ProRule" id="PRU10141"/>
    </source>
</evidence>
<dbReference type="Gene3D" id="1.10.510.10">
    <property type="entry name" value="Transferase(Phosphotransferase) domain 1"/>
    <property type="match status" value="1"/>
</dbReference>
<dbReference type="InterPro" id="IPR011009">
    <property type="entry name" value="Kinase-like_dom_sf"/>
</dbReference>
<evidence type="ECO:0000256" key="6">
    <source>
        <dbReference type="SAM" id="Coils"/>
    </source>
</evidence>
<dbReference type="GO" id="GO:0005776">
    <property type="term" value="C:autophagosome"/>
    <property type="evidence" value="ECO:0007669"/>
    <property type="project" value="TreeGrafter"/>
</dbReference>
<dbReference type="PANTHER" id="PTHR24348:SF22">
    <property type="entry name" value="NON-SPECIFIC SERINE_THREONINE PROTEIN KINASE"/>
    <property type="match status" value="1"/>
</dbReference>
<dbReference type="Pfam" id="PF00069">
    <property type="entry name" value="Pkinase"/>
    <property type="match status" value="1"/>
</dbReference>
<keyword evidence="9" id="KW-1185">Reference proteome</keyword>
<gene>
    <name evidence="8" type="ORF">IMG5_001130</name>
</gene>
<dbReference type="InterPro" id="IPR000719">
    <property type="entry name" value="Prot_kinase_dom"/>
</dbReference>
<feature type="coiled-coil region" evidence="6">
    <location>
        <begin position="617"/>
        <end position="644"/>
    </location>
</feature>